<dbReference type="PANTHER" id="PTHR46382:SF1">
    <property type="entry name" value="PHOSPHATIDATE CYTIDYLYLTRANSFERASE"/>
    <property type="match status" value="1"/>
</dbReference>
<dbReference type="Proteomes" id="UP001628156">
    <property type="component" value="Unassembled WGS sequence"/>
</dbReference>
<evidence type="ECO:0000256" key="1">
    <source>
        <dbReference type="ARBA" id="ARBA00004651"/>
    </source>
</evidence>
<proteinExistence type="predicted"/>
<keyword evidence="7 12" id="KW-1133">Transmembrane helix</keyword>
<evidence type="ECO:0000256" key="10">
    <source>
        <dbReference type="ARBA" id="ARBA00023209"/>
    </source>
</evidence>
<evidence type="ECO:0000256" key="6">
    <source>
        <dbReference type="ARBA" id="ARBA00022695"/>
    </source>
</evidence>
<keyword evidence="6" id="KW-0548">Nucleotidyltransferase</keyword>
<protein>
    <recommendedName>
        <fullName evidence="15">Phosphatidate cytidylyltransferase</fullName>
    </recommendedName>
</protein>
<keyword evidence="10" id="KW-0594">Phospholipid biosynthesis</keyword>
<keyword evidence="2" id="KW-1003">Cell membrane</keyword>
<feature type="transmembrane region" description="Helical" evidence="12">
    <location>
        <begin position="212"/>
        <end position="230"/>
    </location>
</feature>
<accession>A0ABQ0DIW9</accession>
<evidence type="ECO:0000256" key="2">
    <source>
        <dbReference type="ARBA" id="ARBA00022475"/>
    </source>
</evidence>
<keyword evidence="3" id="KW-0444">Lipid biosynthesis</keyword>
<evidence type="ECO:0000256" key="8">
    <source>
        <dbReference type="ARBA" id="ARBA00023098"/>
    </source>
</evidence>
<evidence type="ECO:0000313" key="14">
    <source>
        <dbReference type="Proteomes" id="UP001628156"/>
    </source>
</evidence>
<evidence type="ECO:0000256" key="7">
    <source>
        <dbReference type="ARBA" id="ARBA00022989"/>
    </source>
</evidence>
<dbReference type="PANTHER" id="PTHR46382">
    <property type="entry name" value="PHOSPHATIDATE CYTIDYLYLTRANSFERASE"/>
    <property type="match status" value="1"/>
</dbReference>
<feature type="transmembrane region" description="Helical" evidence="12">
    <location>
        <begin position="250"/>
        <end position="267"/>
    </location>
</feature>
<reference evidence="13 14" key="1">
    <citation type="journal article" date="2019" name="PLoS Negl. Trop. Dis.">
        <title>Whole genome sequencing of Entamoeba nuttalli reveals mammalian host-related molecular signatures and a novel octapeptide-repeat surface protein.</title>
        <authorList>
            <person name="Tanaka M."/>
            <person name="Makiuchi T."/>
            <person name="Komiyama T."/>
            <person name="Shiina T."/>
            <person name="Osaki K."/>
            <person name="Tachibana H."/>
        </authorList>
    </citation>
    <scope>NUCLEOTIDE SEQUENCE [LARGE SCALE GENOMIC DNA]</scope>
    <source>
        <strain evidence="13 14">P19-061405</strain>
    </source>
</reference>
<keyword evidence="5 12" id="KW-0812">Transmembrane</keyword>
<evidence type="ECO:0000256" key="4">
    <source>
        <dbReference type="ARBA" id="ARBA00022679"/>
    </source>
</evidence>
<keyword evidence="11" id="KW-1208">Phospholipid metabolism</keyword>
<evidence type="ECO:0000256" key="9">
    <source>
        <dbReference type="ARBA" id="ARBA00023136"/>
    </source>
</evidence>
<keyword evidence="4" id="KW-0808">Transferase</keyword>
<evidence type="ECO:0008006" key="15">
    <source>
        <dbReference type="Google" id="ProtNLM"/>
    </source>
</evidence>
<comment type="caution">
    <text evidence="13">The sequence shown here is derived from an EMBL/GenBank/DDBJ whole genome shotgun (WGS) entry which is preliminary data.</text>
</comment>
<evidence type="ECO:0000256" key="3">
    <source>
        <dbReference type="ARBA" id="ARBA00022516"/>
    </source>
</evidence>
<name>A0ABQ0DIW9_9EUKA</name>
<evidence type="ECO:0000256" key="11">
    <source>
        <dbReference type="ARBA" id="ARBA00023264"/>
    </source>
</evidence>
<evidence type="ECO:0000256" key="5">
    <source>
        <dbReference type="ARBA" id="ARBA00022692"/>
    </source>
</evidence>
<keyword evidence="9 12" id="KW-0472">Membrane</keyword>
<sequence>MSDTDVPTKAISQSDSEKIIKSETNKKQRIMTGTIFSLVAVVTVYLGVHTFHVLEAVLSFLLFHELNNVFHASTSEKYIGYGLFVFNHILLTINYQLTFEMFPVISFIVYSCYSLKTHDLIKSTKLFFASYWSIHLLSFSIAIPYMTGTTMPLMYIIFLTCNNDSWQWAFGRMFGKHKPFTFLSPNKSIEGYLGGFLVLIIIGILAQDNLIFIILVYVSGIIGDLIASCLKRQLDVKDFGSILPGMGGMFDRMDSHIIVITLAYYWYKLFGYQPGLVLRCIQHYFYFTNDECSLF</sequence>
<dbReference type="EMBL" id="BAAFRS010000121">
    <property type="protein sequence ID" value="GAB1222777.1"/>
    <property type="molecule type" value="Genomic_DNA"/>
</dbReference>
<organism evidence="13 14">
    <name type="scientific">Entamoeba nuttalli</name>
    <dbReference type="NCBI Taxonomy" id="412467"/>
    <lineage>
        <taxon>Eukaryota</taxon>
        <taxon>Amoebozoa</taxon>
        <taxon>Evosea</taxon>
        <taxon>Archamoebae</taxon>
        <taxon>Mastigamoebida</taxon>
        <taxon>Entamoebidae</taxon>
        <taxon>Entamoeba</taxon>
    </lineage>
</organism>
<keyword evidence="8" id="KW-0443">Lipid metabolism</keyword>
<keyword evidence="14" id="KW-1185">Reference proteome</keyword>
<evidence type="ECO:0000256" key="12">
    <source>
        <dbReference type="SAM" id="Phobius"/>
    </source>
</evidence>
<comment type="subcellular location">
    <subcellularLocation>
        <location evidence="1">Cell membrane</location>
        <topology evidence="1">Multi-pass membrane protein</topology>
    </subcellularLocation>
</comment>
<evidence type="ECO:0000313" key="13">
    <source>
        <dbReference type="EMBL" id="GAB1222777.1"/>
    </source>
</evidence>
<feature type="transmembrane region" description="Helical" evidence="12">
    <location>
        <begin position="189"/>
        <end position="206"/>
    </location>
</feature>
<feature type="transmembrane region" description="Helical" evidence="12">
    <location>
        <begin position="35"/>
        <end position="58"/>
    </location>
</feature>
<dbReference type="Pfam" id="PF01148">
    <property type="entry name" value="CTP_transf_1"/>
    <property type="match status" value="1"/>
</dbReference>
<gene>
    <name evidence="13" type="ORF">ENUP19_0121G0135</name>
</gene>